<dbReference type="RefSeq" id="WP_096056607.1">
    <property type="nucleotide sequence ID" value="NZ_CP023344.1"/>
</dbReference>
<proteinExistence type="predicted"/>
<name>A0A290QFC1_9BACT</name>
<organism evidence="2 3">
    <name type="scientific">Nibricoccus aquaticus</name>
    <dbReference type="NCBI Taxonomy" id="2576891"/>
    <lineage>
        <taxon>Bacteria</taxon>
        <taxon>Pseudomonadati</taxon>
        <taxon>Verrucomicrobiota</taxon>
        <taxon>Opitutia</taxon>
        <taxon>Opitutales</taxon>
        <taxon>Opitutaceae</taxon>
        <taxon>Nibricoccus</taxon>
    </lineage>
</organism>
<dbReference type="EMBL" id="CP023344">
    <property type="protein sequence ID" value="ATC64976.1"/>
    <property type="molecule type" value="Genomic_DNA"/>
</dbReference>
<dbReference type="Proteomes" id="UP000217265">
    <property type="component" value="Chromosome"/>
</dbReference>
<dbReference type="SUPFAM" id="SSF50475">
    <property type="entry name" value="FMN-binding split barrel"/>
    <property type="match status" value="1"/>
</dbReference>
<evidence type="ECO:0000259" key="1">
    <source>
        <dbReference type="Pfam" id="PF01243"/>
    </source>
</evidence>
<reference evidence="2 3" key="1">
    <citation type="submission" date="2017-09" db="EMBL/GenBank/DDBJ databases">
        <title>Complete genome sequence of Verrucomicrobial strain HZ-65, isolated from freshwater.</title>
        <authorList>
            <person name="Choi A."/>
        </authorList>
    </citation>
    <scope>NUCLEOTIDE SEQUENCE [LARGE SCALE GENOMIC DNA]</scope>
    <source>
        <strain evidence="2 3">HZ-65</strain>
    </source>
</reference>
<dbReference type="AlphaFoldDB" id="A0A290QFC1"/>
<dbReference type="PANTHER" id="PTHR39336">
    <property type="entry name" value="PYRIDOXAMINE PHOSPHATE OXIDASE FAMILY PROTEIN (AFU_ORTHOLOGUE AFUA_6G11440)"/>
    <property type="match status" value="1"/>
</dbReference>
<dbReference type="PANTHER" id="PTHR39336:SF1">
    <property type="entry name" value="PYRIDOXAMINE PHOSPHATE OXIDASE FAMILY PROTEIN (AFU_ORTHOLOGUE AFUA_6G11440)"/>
    <property type="match status" value="1"/>
</dbReference>
<feature type="domain" description="Pyridoxamine 5'-phosphate oxidase N-terminal" evidence="1">
    <location>
        <begin position="8"/>
        <end position="132"/>
    </location>
</feature>
<sequence length="189" mass="20728">MGKFFDQLTPAHRDFIARQKIYFIATAPDSGRVNVSPKGYDSFRVLTPSRAGYLDLTGSGAETAAHLAQNGRATVMFCAVEGDPLILRLYGRGRSVQPHHDDWKQLRPLFGPPLAGERQLIIIDIESVQTSCGFGVPFFEYTGSRDTLLDWSNRKGPEGLATYRAEKNANSIDGLPTTLAAAPHPQPAR</sequence>
<dbReference type="InterPro" id="IPR011576">
    <property type="entry name" value="Pyridox_Oxase_N"/>
</dbReference>
<dbReference type="Gene3D" id="2.30.110.10">
    <property type="entry name" value="Electron Transport, Fmn-binding Protein, Chain A"/>
    <property type="match status" value="1"/>
</dbReference>
<keyword evidence="3" id="KW-1185">Reference proteome</keyword>
<dbReference type="KEGG" id="vbh:CMV30_13935"/>
<dbReference type="InterPro" id="IPR012349">
    <property type="entry name" value="Split_barrel_FMN-bd"/>
</dbReference>
<accession>A0A290QFC1</accession>
<dbReference type="Pfam" id="PF01243">
    <property type="entry name" value="PNPOx_N"/>
    <property type="match status" value="1"/>
</dbReference>
<protein>
    <submittedName>
        <fullName evidence="2">Pyridoxamine 5'-phosphate oxidase</fullName>
    </submittedName>
</protein>
<evidence type="ECO:0000313" key="3">
    <source>
        <dbReference type="Proteomes" id="UP000217265"/>
    </source>
</evidence>
<evidence type="ECO:0000313" key="2">
    <source>
        <dbReference type="EMBL" id="ATC64976.1"/>
    </source>
</evidence>
<gene>
    <name evidence="2" type="ORF">CMV30_13935</name>
</gene>
<dbReference type="OrthoDB" id="115989at2"/>